<dbReference type="Gene3D" id="3.40.50.11380">
    <property type="match status" value="1"/>
</dbReference>
<dbReference type="SUPFAM" id="SSF53756">
    <property type="entry name" value="UDP-Glycosyltransferase/glycogen phosphorylase"/>
    <property type="match status" value="1"/>
</dbReference>
<keyword evidence="5" id="KW-0802">TPR repeat</keyword>
<gene>
    <name evidence="7" type="ORF">DFQ15_12156</name>
</gene>
<evidence type="ECO:0000256" key="3">
    <source>
        <dbReference type="ARBA" id="ARBA00022679"/>
    </source>
</evidence>
<feature type="domain" description="O-GlcNAc transferase C-terminal" evidence="6">
    <location>
        <begin position="333"/>
        <end position="502"/>
    </location>
</feature>
<feature type="domain" description="O-GlcNAc transferase C-terminal" evidence="6">
    <location>
        <begin position="161"/>
        <end position="299"/>
    </location>
</feature>
<dbReference type="InterPro" id="IPR011990">
    <property type="entry name" value="TPR-like_helical_dom_sf"/>
</dbReference>
<dbReference type="Gene3D" id="1.25.40.10">
    <property type="entry name" value="Tetratricopeptide repeat domain"/>
    <property type="match status" value="1"/>
</dbReference>
<keyword evidence="8" id="KW-1185">Reference proteome</keyword>
<name>A0A318SIF1_9BURK</name>
<evidence type="ECO:0000313" key="7">
    <source>
        <dbReference type="EMBL" id="PYE75035.1"/>
    </source>
</evidence>
<dbReference type="GO" id="GO:0016757">
    <property type="term" value="F:glycosyltransferase activity"/>
    <property type="evidence" value="ECO:0007669"/>
    <property type="project" value="UniProtKB-KW"/>
</dbReference>
<sequence length="535" mass="60103">MREAGHEFDRAIAEAQEHERRQELSEALVKYTHALSHDPRHVPSWIRVATILLTGLHWQRGIEALDTALELDPRSVQALYLKAYADFNLGRMEQARASIERAARQSNDSTVWVLRAWILSSLDKDPARTRAVFCDWGRRIADPLTRTAKPLKVLDRDPRRVLRVGYVTADFRRHSVAFFMLPVLQQHRPQEVDVHVFSSGRADDLTPLLQQHVPHWHNVADLADDELCEYIRALRIDVLVDLSGHTLGHRLLTFARRAAPVQVTWLGFMNTLGMKAMDYRLTDYGICPLGSERFYSEKLFRLGCMASYAPPPYAPLRDDPPMLEHGYPTLISLNNSVKVTHEMLLLWTRILEARPDARLIVMVKEQTAEAAQDAMQHRIQAAGMPLDRVFVLHQQPLEQFMELGHIADVALDTAPISGGTTTLHALWMGLPVVALDAVRGIDAASARTLQGLGFGDLVVQGENAYVAKALELMDDAQALRAHRGSCRDKLRSSPLMNYAVRTAELEQAFRCMWVDYLGGTPLSLDVQGGTAATLS</sequence>
<dbReference type="EMBL" id="QJTC01000021">
    <property type="protein sequence ID" value="PYE75035.1"/>
    <property type="molecule type" value="Genomic_DNA"/>
</dbReference>
<comment type="pathway">
    <text evidence="1">Protein modification; protein glycosylation.</text>
</comment>
<protein>
    <submittedName>
        <fullName evidence="7">Glycosyl transferase family 41</fullName>
    </submittedName>
</protein>
<dbReference type="SUPFAM" id="SSF48452">
    <property type="entry name" value="TPR-like"/>
    <property type="match status" value="1"/>
</dbReference>
<reference evidence="7 8" key="1">
    <citation type="submission" date="2018-06" db="EMBL/GenBank/DDBJ databases">
        <title>Genomic Encyclopedia of Type Strains, Phase III (KMG-III): the genomes of soil and plant-associated and newly described type strains.</title>
        <authorList>
            <person name="Whitman W."/>
        </authorList>
    </citation>
    <scope>NUCLEOTIDE SEQUENCE [LARGE SCALE GENOMIC DNA]</scope>
    <source>
        <strain evidence="7 8">CECT 7646</strain>
    </source>
</reference>
<comment type="caution">
    <text evidence="7">The sequence shown here is derived from an EMBL/GenBank/DDBJ whole genome shotgun (WGS) entry which is preliminary data.</text>
</comment>
<dbReference type="Pfam" id="PF14559">
    <property type="entry name" value="TPR_19"/>
    <property type="match status" value="1"/>
</dbReference>
<accession>A0A318SIF1</accession>
<dbReference type="Gene3D" id="3.40.50.2000">
    <property type="entry name" value="Glycogen Phosphorylase B"/>
    <property type="match status" value="1"/>
</dbReference>
<evidence type="ECO:0000313" key="8">
    <source>
        <dbReference type="Proteomes" id="UP000247540"/>
    </source>
</evidence>
<dbReference type="AlphaFoldDB" id="A0A318SIF1"/>
<keyword evidence="3 7" id="KW-0808">Transferase</keyword>
<proteinExistence type="predicted"/>
<dbReference type="PANTHER" id="PTHR44835">
    <property type="entry name" value="UDP-N-ACETYLGLUCOSAMINE--PEPTIDE N-ACETYLGLUCOSAMINYLTRANSFERASE SPINDLY-RELATED"/>
    <property type="match status" value="1"/>
</dbReference>
<dbReference type="Proteomes" id="UP000247540">
    <property type="component" value="Unassembled WGS sequence"/>
</dbReference>
<dbReference type="InterPro" id="IPR051939">
    <property type="entry name" value="Glycosyltr_41/O-GlcNAc_trsf"/>
</dbReference>
<keyword evidence="4" id="KW-0677">Repeat</keyword>
<dbReference type="PANTHER" id="PTHR44835:SF1">
    <property type="entry name" value="PROTEIN O-GLCNAC TRANSFERASE"/>
    <property type="match status" value="1"/>
</dbReference>
<evidence type="ECO:0000259" key="6">
    <source>
        <dbReference type="Pfam" id="PF13844"/>
    </source>
</evidence>
<dbReference type="Pfam" id="PF13844">
    <property type="entry name" value="Glyco_transf_41"/>
    <property type="match status" value="2"/>
</dbReference>
<organism evidence="7 8">
    <name type="scientific">Xylophilus ampelinus</name>
    <dbReference type="NCBI Taxonomy" id="54067"/>
    <lineage>
        <taxon>Bacteria</taxon>
        <taxon>Pseudomonadati</taxon>
        <taxon>Pseudomonadota</taxon>
        <taxon>Betaproteobacteria</taxon>
        <taxon>Burkholderiales</taxon>
        <taxon>Xylophilus</taxon>
    </lineage>
</organism>
<evidence type="ECO:0000256" key="4">
    <source>
        <dbReference type="ARBA" id="ARBA00022737"/>
    </source>
</evidence>
<evidence type="ECO:0000256" key="1">
    <source>
        <dbReference type="ARBA" id="ARBA00004922"/>
    </source>
</evidence>
<keyword evidence="2" id="KW-0328">Glycosyltransferase</keyword>
<dbReference type="InterPro" id="IPR029489">
    <property type="entry name" value="OGT/SEC/SPY_C"/>
</dbReference>
<evidence type="ECO:0000256" key="5">
    <source>
        <dbReference type="ARBA" id="ARBA00022803"/>
    </source>
</evidence>
<evidence type="ECO:0000256" key="2">
    <source>
        <dbReference type="ARBA" id="ARBA00022676"/>
    </source>
</evidence>